<dbReference type="PANTHER" id="PTHR43806">
    <property type="entry name" value="PEPTIDASE S8"/>
    <property type="match status" value="1"/>
</dbReference>
<reference evidence="8" key="1">
    <citation type="journal article" date="2019" name="Int. J. Syst. Evol. Microbiol.">
        <title>The Global Catalogue of Microorganisms (GCM) 10K type strain sequencing project: providing services to taxonomists for standard genome sequencing and annotation.</title>
        <authorList>
            <consortium name="The Broad Institute Genomics Platform"/>
            <consortium name="The Broad Institute Genome Sequencing Center for Infectious Disease"/>
            <person name="Wu L."/>
            <person name="Ma J."/>
        </authorList>
    </citation>
    <scope>NUCLEOTIDE SEQUENCE [LARGE SCALE GENOMIC DNA]</scope>
    <source>
        <strain evidence="8">JCM 30346</strain>
    </source>
</reference>
<keyword evidence="4 5" id="KW-0720">Serine protease</keyword>
<dbReference type="SUPFAM" id="SSF52743">
    <property type="entry name" value="Subtilisin-like"/>
    <property type="match status" value="1"/>
</dbReference>
<dbReference type="InterPro" id="IPR050131">
    <property type="entry name" value="Peptidase_S8_subtilisin-like"/>
</dbReference>
<evidence type="ECO:0000259" key="6">
    <source>
        <dbReference type="Pfam" id="PF00082"/>
    </source>
</evidence>
<dbReference type="InterPro" id="IPR036852">
    <property type="entry name" value="Peptidase_S8/S53_dom_sf"/>
</dbReference>
<feature type="domain" description="Peptidase S8/S53" evidence="6">
    <location>
        <begin position="161"/>
        <end position="484"/>
    </location>
</feature>
<keyword evidence="3 5" id="KW-0378">Hydrolase</keyword>
<dbReference type="RefSeq" id="WP_380757801.1">
    <property type="nucleotide sequence ID" value="NZ_JBHSRF010000045.1"/>
</dbReference>
<evidence type="ECO:0000256" key="5">
    <source>
        <dbReference type="PROSITE-ProRule" id="PRU01240"/>
    </source>
</evidence>
<gene>
    <name evidence="7" type="ORF">ACFP1K_25720</name>
</gene>
<comment type="caution">
    <text evidence="7">The sequence shown here is derived from an EMBL/GenBank/DDBJ whole genome shotgun (WGS) entry which is preliminary data.</text>
</comment>
<dbReference type="EC" id="3.4.-.-" evidence="7"/>
<dbReference type="CDD" id="cd00306">
    <property type="entry name" value="Peptidases_S8_S53"/>
    <property type="match status" value="1"/>
</dbReference>
<keyword evidence="8" id="KW-1185">Reference proteome</keyword>
<dbReference type="Pfam" id="PF00082">
    <property type="entry name" value="Peptidase_S8"/>
    <property type="match status" value="1"/>
</dbReference>
<evidence type="ECO:0000313" key="8">
    <source>
        <dbReference type="Proteomes" id="UP001596137"/>
    </source>
</evidence>
<sequence>MAPDRFQEQLRFISESMGGTPLVGGPPGEIPFYAYEGGHILCRAPEAHLVVDELNAAGAGRGGQVPLPAGQPTSSGLVRIPVAALGDTSTPDGGVVNSLRALENLEGRAGKAMAGKNHLVTITPGGVNSCPADEPEATTAAFHPALRDDPEEVAGDGQPPVTILVVDTGIVRDLHAQHPWMTGVAPAAGAADEVAPRRERDPGPGITLRPGVDPDIDLVLKLRPDPGTVPPWLSDRRPGPTHDAEGFVREYVGHGTFIAGLIMAIAPHTRVRVSNKMIHAGCLLEEAFVDQLLDALKPGWPTIISLSAGAANGRFTTLIGMERFMDALAAHPGTLLVAAAGNNGSDAPFWPAASAHYPSRNDGVVSVGALRVDGEEGACFSDHGEWVRVYAPGERLVGAFLGADVPQEYRYQHSTFERCRYLASFHDPFLYDCTCGFPARVGHLSGGDPADTAIFSGRARWSGTSFSTPIVAAMIADHMRRTGEQDPRAAARDLIEQEGTRATTRGVPVRALRPPGWNPVAVRRHPVV</sequence>
<dbReference type="PROSITE" id="PS00138">
    <property type="entry name" value="SUBTILASE_SER"/>
    <property type="match status" value="1"/>
</dbReference>
<comment type="similarity">
    <text evidence="1 5">Belongs to the peptidase S8 family.</text>
</comment>
<evidence type="ECO:0000256" key="3">
    <source>
        <dbReference type="ARBA" id="ARBA00022801"/>
    </source>
</evidence>
<keyword evidence="2 5" id="KW-0645">Protease</keyword>
<dbReference type="InterPro" id="IPR000209">
    <property type="entry name" value="Peptidase_S8/S53_dom"/>
</dbReference>
<name>A0ABW1NMJ5_9ACTN</name>
<proteinExistence type="inferred from homology"/>
<evidence type="ECO:0000256" key="4">
    <source>
        <dbReference type="ARBA" id="ARBA00022825"/>
    </source>
</evidence>
<dbReference type="PANTHER" id="PTHR43806:SF11">
    <property type="entry name" value="CEREVISIN-RELATED"/>
    <property type="match status" value="1"/>
</dbReference>
<dbReference type="PROSITE" id="PS51892">
    <property type="entry name" value="SUBTILASE"/>
    <property type="match status" value="1"/>
</dbReference>
<feature type="active site" description="Charge relay system" evidence="5">
    <location>
        <position position="254"/>
    </location>
</feature>
<organism evidence="7 8">
    <name type="scientific">Sphaerisporangium aureirubrum</name>
    <dbReference type="NCBI Taxonomy" id="1544736"/>
    <lineage>
        <taxon>Bacteria</taxon>
        <taxon>Bacillati</taxon>
        <taxon>Actinomycetota</taxon>
        <taxon>Actinomycetes</taxon>
        <taxon>Streptosporangiales</taxon>
        <taxon>Streptosporangiaceae</taxon>
        <taxon>Sphaerisporangium</taxon>
    </lineage>
</organism>
<protein>
    <submittedName>
        <fullName evidence="7">S8/S53 family peptidase</fullName>
        <ecNumber evidence="7">3.4.-.-</ecNumber>
    </submittedName>
</protein>
<feature type="active site" description="Charge relay system" evidence="5">
    <location>
        <position position="167"/>
    </location>
</feature>
<feature type="active site" description="Charge relay system" evidence="5">
    <location>
        <position position="465"/>
    </location>
</feature>
<dbReference type="InterPro" id="IPR023828">
    <property type="entry name" value="Peptidase_S8_Ser-AS"/>
</dbReference>
<evidence type="ECO:0000313" key="7">
    <source>
        <dbReference type="EMBL" id="MFC6084583.1"/>
    </source>
</evidence>
<accession>A0ABW1NMJ5</accession>
<dbReference type="Gene3D" id="3.40.50.200">
    <property type="entry name" value="Peptidase S8/S53 domain"/>
    <property type="match status" value="1"/>
</dbReference>
<evidence type="ECO:0000256" key="1">
    <source>
        <dbReference type="ARBA" id="ARBA00011073"/>
    </source>
</evidence>
<evidence type="ECO:0000256" key="2">
    <source>
        <dbReference type="ARBA" id="ARBA00022670"/>
    </source>
</evidence>
<dbReference type="GO" id="GO:0016787">
    <property type="term" value="F:hydrolase activity"/>
    <property type="evidence" value="ECO:0007669"/>
    <property type="project" value="UniProtKB-KW"/>
</dbReference>
<dbReference type="Proteomes" id="UP001596137">
    <property type="component" value="Unassembled WGS sequence"/>
</dbReference>
<dbReference type="EMBL" id="JBHSRF010000045">
    <property type="protein sequence ID" value="MFC6084583.1"/>
    <property type="molecule type" value="Genomic_DNA"/>
</dbReference>